<dbReference type="InterPro" id="IPR032675">
    <property type="entry name" value="LRR_dom_sf"/>
</dbReference>
<accession>A0A4Q9L366</accession>
<organism evidence="1 2">
    <name type="scientific">Hamiltosporidium magnivora</name>
    <dbReference type="NCBI Taxonomy" id="148818"/>
    <lineage>
        <taxon>Eukaryota</taxon>
        <taxon>Fungi</taxon>
        <taxon>Fungi incertae sedis</taxon>
        <taxon>Microsporidia</taxon>
        <taxon>Dubosqiidae</taxon>
        <taxon>Hamiltosporidium</taxon>
    </lineage>
</organism>
<gene>
    <name evidence="1" type="ORF">CWI36_1228p0010</name>
</gene>
<keyword evidence="2" id="KW-1185">Reference proteome</keyword>
<evidence type="ECO:0000313" key="1">
    <source>
        <dbReference type="EMBL" id="TBU01933.1"/>
    </source>
</evidence>
<dbReference type="SUPFAM" id="SSF52047">
    <property type="entry name" value="RNI-like"/>
    <property type="match status" value="1"/>
</dbReference>
<dbReference type="Proteomes" id="UP000291404">
    <property type="component" value="Unassembled WGS sequence"/>
</dbReference>
<dbReference type="VEuPathDB" id="MicrosporidiaDB:CWI36_1228p0010"/>
<dbReference type="AlphaFoldDB" id="A0A4Q9L366"/>
<dbReference type="EMBL" id="PITI01001228">
    <property type="protein sequence ID" value="TBU01933.1"/>
    <property type="molecule type" value="Genomic_DNA"/>
</dbReference>
<sequence length="771" mass="91499">MLKIIWKKLVAKQICSQKIIVLFVSFFLNASFQADNHLILHFYEPPVYKGSDLPCDKENGRFFSRYVKKKYKCFRHNECIDCKKITIEKNIELKLNLKSLDGDIIDNSIYLNTNVLKYNEFLYFFNLCRASSEIKENFETKNFSLILRILDILKFKKDKNFKEFIRILLLSVILNAQSSSQRYNLDKESIISSSLLHMFLGEFGKIYLFETSLFKEYLSDKTIKEIFDNNFNMNYRINTKFVHINSCFIVRLDKYIRYNLCSKEAFMIFFNCIRISSMIMVCLEESLKNISFDISKLIFSYVEEICFHSRESMKYFEYLCDSMFFKHIKILVLIYCNFYIFSERIFENFKSLECIYLVDSYSINLNLQSMIYSYLRNLLYMFYDDISSDKNASSFFEIGTEKYDKPESINEECIVGTKTPFMISREIKDKENYMISHNIIIYVSKLFEFNALVSDSKSIKKLCLTFKNIHLKTLYFDNSVFITNIKEMSMQDSELTNGFLRSILTITSLEKIEILRCKVCIEKMDTHIKHLNMRSLSIFGTSVENSDELPQFINCMTNLKILTLQYNKTSSVFSNNVQENIIKLDYLKTLDLREEFNSNNYFTNFSGLKTIDTLKIGYGYKEGSIFCLFSENNLASVRVLFLFKFTIGNNDINAMKNCKKIQKLVLTECEFRETYFYQLFDSHEVYIIEVLELKNISLSMLDCLFISKLRNLKFLNLKIKHINFDSIKWFNSFNLQESNFKLQMIVSKKYWIEIEQFKEMIGTNNFEIILC</sequence>
<name>A0A4Q9L366_9MICR</name>
<evidence type="ECO:0008006" key="3">
    <source>
        <dbReference type="Google" id="ProtNLM"/>
    </source>
</evidence>
<reference evidence="1 2" key="1">
    <citation type="submission" date="2017-12" db="EMBL/GenBank/DDBJ databases">
        <authorList>
            <person name="Pombert J.-F."/>
            <person name="Haag K.L."/>
            <person name="Ebert D."/>
        </authorList>
    </citation>
    <scope>NUCLEOTIDE SEQUENCE [LARGE SCALE GENOMIC DNA]</scope>
    <source>
        <strain evidence="1">BE-OM-2</strain>
    </source>
</reference>
<dbReference type="Gene3D" id="3.80.10.10">
    <property type="entry name" value="Ribonuclease Inhibitor"/>
    <property type="match status" value="1"/>
</dbReference>
<proteinExistence type="predicted"/>
<comment type="caution">
    <text evidence="1">The sequence shown here is derived from an EMBL/GenBank/DDBJ whole genome shotgun (WGS) entry which is preliminary data.</text>
</comment>
<protein>
    <recommendedName>
        <fullName evidence="3">Leucine-rich repeat-containing protein</fullName>
    </recommendedName>
</protein>
<evidence type="ECO:0000313" key="2">
    <source>
        <dbReference type="Proteomes" id="UP000291404"/>
    </source>
</evidence>
<dbReference type="VEuPathDB" id="MicrosporidiaDB:CWI39_1022p0010"/>